<feature type="transmembrane region" description="Helical" evidence="1">
    <location>
        <begin position="497"/>
        <end position="524"/>
    </location>
</feature>
<dbReference type="AlphaFoldDB" id="A0A4Y6Q1W2"/>
<protein>
    <submittedName>
        <fullName evidence="2">Uncharacterized protein</fullName>
    </submittedName>
</protein>
<organism evidence="2 3">
    <name type="scientific">Persicimonas caeni</name>
    <dbReference type="NCBI Taxonomy" id="2292766"/>
    <lineage>
        <taxon>Bacteria</taxon>
        <taxon>Deltaproteobacteria</taxon>
        <taxon>Bradymonadales</taxon>
        <taxon>Bradymonadaceae</taxon>
        <taxon>Persicimonas</taxon>
    </lineage>
</organism>
<feature type="transmembrane region" description="Helical" evidence="1">
    <location>
        <begin position="114"/>
        <end position="138"/>
    </location>
</feature>
<keyword evidence="3" id="KW-1185">Reference proteome</keyword>
<reference evidence="2 3" key="1">
    <citation type="submission" date="2019-06" db="EMBL/GenBank/DDBJ databases">
        <title>Persicimonas caeni gen. nov., sp. nov., a predatory bacterium isolated from solar saltern.</title>
        <authorList>
            <person name="Wang S."/>
        </authorList>
    </citation>
    <scope>NUCLEOTIDE SEQUENCE [LARGE SCALE GENOMIC DNA]</scope>
    <source>
        <strain evidence="2 3">YN101</strain>
    </source>
</reference>
<feature type="transmembrane region" description="Helical" evidence="1">
    <location>
        <begin position="69"/>
        <end position="93"/>
    </location>
</feature>
<feature type="transmembrane region" description="Helical" evidence="1">
    <location>
        <begin position="184"/>
        <end position="203"/>
    </location>
</feature>
<accession>A0A4Y6Q1W2</accession>
<dbReference type="EMBL" id="CP041186">
    <property type="protein sequence ID" value="QDG53985.1"/>
    <property type="molecule type" value="Genomic_DNA"/>
</dbReference>
<feature type="transmembrane region" description="Helical" evidence="1">
    <location>
        <begin position="346"/>
        <end position="364"/>
    </location>
</feature>
<keyword evidence="1" id="KW-1133">Transmembrane helix</keyword>
<name>A0A4Y6Q1W2_PERCE</name>
<dbReference type="Pfam" id="PF16949">
    <property type="entry name" value="ABC_tran_2"/>
    <property type="match status" value="1"/>
</dbReference>
<feature type="transmembrane region" description="Helical" evidence="1">
    <location>
        <begin position="432"/>
        <end position="453"/>
    </location>
</feature>
<sequence>MISNLIGVKLRMARGSLRSEQDGRFRGPVFLALSILFWVMLFRGSLWLVEQAITIEPVGELLIQKLLSIAFLVFFGLLAFSNIVTAFTTFYLADDLQFLMSKPIPRDSLFSSRFIESLTQSSWIVLLFGLPVFIAAGVGANAPWHYYAMLAGVLLPFVALPTAFATLVALLVTNILEANRTRDAMLFFGLVAFSILFIMVRALRPERLLNPDSFESIGEMLNLLSAPTSAYLPSDWCMNAVIPVLFNSGSPDWWSVAMLYSTPAALFFVAAWCHRKWYERGYSKAQEGRHGASLLQVVRDWLLQRTAEMRGDLDENLDELDKAGSKIVSPFKMLVKKDQKIFLRDASQWSQLLVVVAIIVIYLVNYKYFEVAADERLFGDVGLFFFNLAACGFVVVALSGRFLFPSVSIEGRSFWLILQAPISLEKFLVGKWIGAMLPVVVVGQLLIWASNLLVVQNWFLMLAGSLLIFILSMSVAAMAVGLGAVYPQFHNPNAAKIASSFGAVIYMISGMIVILIVLACTFRVTMHWGAVIDGKNAWPIGGIHYVLTVIGLLLPFAVAAATIRLGAGSLRRRM</sequence>
<proteinExistence type="predicted"/>
<feature type="transmembrane region" description="Helical" evidence="1">
    <location>
        <begin position="253"/>
        <end position="273"/>
    </location>
</feature>
<keyword evidence="1" id="KW-0472">Membrane</keyword>
<dbReference type="OrthoDB" id="56319at2"/>
<feature type="transmembrane region" description="Helical" evidence="1">
    <location>
        <begin position="28"/>
        <end position="49"/>
    </location>
</feature>
<keyword evidence="1" id="KW-0812">Transmembrane</keyword>
<gene>
    <name evidence="2" type="ORF">FIV42_25550</name>
</gene>
<dbReference type="Proteomes" id="UP000315995">
    <property type="component" value="Chromosome"/>
</dbReference>
<dbReference type="InterPro" id="IPR031599">
    <property type="entry name" value="ABC_tran_2"/>
</dbReference>
<accession>A0A5B8YFX4</accession>
<feature type="transmembrane region" description="Helical" evidence="1">
    <location>
        <begin position="384"/>
        <end position="404"/>
    </location>
</feature>
<evidence type="ECO:0000313" key="3">
    <source>
        <dbReference type="Proteomes" id="UP000315995"/>
    </source>
</evidence>
<evidence type="ECO:0000313" key="2">
    <source>
        <dbReference type="EMBL" id="QDG53985.1"/>
    </source>
</evidence>
<feature type="transmembrane region" description="Helical" evidence="1">
    <location>
        <begin position="544"/>
        <end position="567"/>
    </location>
</feature>
<feature type="transmembrane region" description="Helical" evidence="1">
    <location>
        <begin position="144"/>
        <end position="172"/>
    </location>
</feature>
<dbReference type="RefSeq" id="WP_141200435.1">
    <property type="nucleotide sequence ID" value="NZ_CP041186.1"/>
</dbReference>
<feature type="transmembrane region" description="Helical" evidence="1">
    <location>
        <begin position="459"/>
        <end position="485"/>
    </location>
</feature>
<evidence type="ECO:0000256" key="1">
    <source>
        <dbReference type="SAM" id="Phobius"/>
    </source>
</evidence>